<dbReference type="Pfam" id="PF00651">
    <property type="entry name" value="BTB"/>
    <property type="match status" value="1"/>
</dbReference>
<protein>
    <submittedName>
        <fullName evidence="2">BTB domain-containing protein</fullName>
    </submittedName>
</protein>
<dbReference type="EMBL" id="JACAZH010000004">
    <property type="protein sequence ID" value="KAF7370435.1"/>
    <property type="molecule type" value="Genomic_DNA"/>
</dbReference>
<comment type="caution">
    <text evidence="2">The sequence shown here is derived from an EMBL/GenBank/DDBJ whole genome shotgun (WGS) entry which is preliminary data.</text>
</comment>
<dbReference type="SUPFAM" id="SSF54695">
    <property type="entry name" value="POZ domain"/>
    <property type="match status" value="1"/>
</dbReference>
<dbReference type="AlphaFoldDB" id="A0A8H7DDJ1"/>
<name>A0A8H7DDJ1_9AGAR</name>
<dbReference type="Proteomes" id="UP000623467">
    <property type="component" value="Unassembled WGS sequence"/>
</dbReference>
<gene>
    <name evidence="2" type="ORF">MSAN_00675200</name>
</gene>
<dbReference type="CDD" id="cd18186">
    <property type="entry name" value="BTB_POZ_ZBTB_KLHL-like"/>
    <property type="match status" value="1"/>
</dbReference>
<dbReference type="OrthoDB" id="3027208at2759"/>
<dbReference type="SMART" id="SM00225">
    <property type="entry name" value="BTB"/>
    <property type="match status" value="1"/>
</dbReference>
<dbReference type="InterPro" id="IPR000210">
    <property type="entry name" value="BTB/POZ_dom"/>
</dbReference>
<dbReference type="InterPro" id="IPR011333">
    <property type="entry name" value="SKP1/BTB/POZ_sf"/>
</dbReference>
<dbReference type="Gene3D" id="3.30.710.10">
    <property type="entry name" value="Potassium Channel Kv1.1, Chain A"/>
    <property type="match status" value="1"/>
</dbReference>
<sequence length="197" mass="22199">MSSPPAKRPRTEDAPMKRSDKFWFTDGTVVLRAGNTQFRVHFGVLARHSAIFSDMLGLPQPSDEPNVDGCPVVQLSDDPTDVEYLLNALYDPMFLLRKRLPLAAIGAFIRLGRKYDFKNFLNLAVSRLRDEFPTTLTKYDALSICDTIQWYDGIDLDIVTLLSESNIFFRTPTRVLPCCAHDSASKSDFPSTENMDG</sequence>
<organism evidence="2 3">
    <name type="scientific">Mycena sanguinolenta</name>
    <dbReference type="NCBI Taxonomy" id="230812"/>
    <lineage>
        <taxon>Eukaryota</taxon>
        <taxon>Fungi</taxon>
        <taxon>Dikarya</taxon>
        <taxon>Basidiomycota</taxon>
        <taxon>Agaricomycotina</taxon>
        <taxon>Agaricomycetes</taxon>
        <taxon>Agaricomycetidae</taxon>
        <taxon>Agaricales</taxon>
        <taxon>Marasmiineae</taxon>
        <taxon>Mycenaceae</taxon>
        <taxon>Mycena</taxon>
    </lineage>
</organism>
<evidence type="ECO:0000313" key="3">
    <source>
        <dbReference type="Proteomes" id="UP000623467"/>
    </source>
</evidence>
<keyword evidence="3" id="KW-1185">Reference proteome</keyword>
<reference evidence="2" key="1">
    <citation type="submission" date="2020-05" db="EMBL/GenBank/DDBJ databases">
        <title>Mycena genomes resolve the evolution of fungal bioluminescence.</title>
        <authorList>
            <person name="Tsai I.J."/>
        </authorList>
    </citation>
    <scope>NUCLEOTIDE SEQUENCE</scope>
    <source>
        <strain evidence="2">160909Yilan</strain>
    </source>
</reference>
<evidence type="ECO:0000259" key="1">
    <source>
        <dbReference type="PROSITE" id="PS50097"/>
    </source>
</evidence>
<dbReference type="PROSITE" id="PS50097">
    <property type="entry name" value="BTB"/>
    <property type="match status" value="1"/>
</dbReference>
<proteinExistence type="predicted"/>
<evidence type="ECO:0000313" key="2">
    <source>
        <dbReference type="EMBL" id="KAF7370435.1"/>
    </source>
</evidence>
<accession>A0A8H7DDJ1</accession>
<feature type="domain" description="BTB" evidence="1">
    <location>
        <begin position="25"/>
        <end position="98"/>
    </location>
</feature>